<dbReference type="AlphaFoldDB" id="A0A6B2L6M8"/>
<keyword evidence="5" id="KW-0819">tRNA processing</keyword>
<dbReference type="PANTHER" id="PTHR11142">
    <property type="entry name" value="PSEUDOURIDYLATE SYNTHASE"/>
    <property type="match status" value="1"/>
</dbReference>
<dbReference type="GO" id="GO:0006397">
    <property type="term" value="P:mRNA processing"/>
    <property type="evidence" value="ECO:0007669"/>
    <property type="project" value="UniProtKB-KW"/>
</dbReference>
<name>A0A6B2L6M8_9EUKA</name>
<dbReference type="GO" id="GO:0031119">
    <property type="term" value="P:tRNA pseudouridine synthesis"/>
    <property type="evidence" value="ECO:0007669"/>
    <property type="project" value="InterPro"/>
</dbReference>
<protein>
    <recommendedName>
        <fullName evidence="12">Pseudouridine synthase I TruA alpha/beta domain-containing protein</fullName>
    </recommendedName>
</protein>
<feature type="domain" description="Pseudouridine synthase I TruA alpha/beta" evidence="12">
    <location>
        <begin position="145"/>
        <end position="252"/>
    </location>
</feature>
<dbReference type="PANTHER" id="PTHR11142:SF4">
    <property type="entry name" value="PSEUDOURIDYLATE SYNTHASE 1 HOMOLOG"/>
    <property type="match status" value="1"/>
</dbReference>
<organism evidence="13">
    <name type="scientific">Arcella intermedia</name>
    <dbReference type="NCBI Taxonomy" id="1963864"/>
    <lineage>
        <taxon>Eukaryota</taxon>
        <taxon>Amoebozoa</taxon>
        <taxon>Tubulinea</taxon>
        <taxon>Elardia</taxon>
        <taxon>Arcellinida</taxon>
        <taxon>Sphaerothecina</taxon>
        <taxon>Arcellidae</taxon>
        <taxon>Arcella</taxon>
    </lineage>
</organism>
<dbReference type="EMBL" id="GIBP01003646">
    <property type="protein sequence ID" value="NDV32615.1"/>
    <property type="molecule type" value="Transcribed_RNA"/>
</dbReference>
<dbReference type="InterPro" id="IPR020095">
    <property type="entry name" value="PsdUridine_synth_TruA_C"/>
</dbReference>
<keyword evidence="7" id="KW-0539">Nucleus</keyword>
<evidence type="ECO:0000313" key="13">
    <source>
        <dbReference type="EMBL" id="NDV32615.1"/>
    </source>
</evidence>
<dbReference type="CDD" id="cd02568">
    <property type="entry name" value="PseudoU_synth_PUS1_PUS2"/>
    <property type="match status" value="1"/>
</dbReference>
<dbReference type="InterPro" id="IPR001406">
    <property type="entry name" value="PsdUridine_synth_TruA"/>
</dbReference>
<proteinExistence type="inferred from homology"/>
<dbReference type="GO" id="GO:1990481">
    <property type="term" value="P:mRNA pseudouridine synthesis"/>
    <property type="evidence" value="ECO:0007669"/>
    <property type="project" value="TreeGrafter"/>
</dbReference>
<evidence type="ECO:0000259" key="12">
    <source>
        <dbReference type="Pfam" id="PF01416"/>
    </source>
</evidence>
<evidence type="ECO:0000256" key="11">
    <source>
        <dbReference type="SAM" id="MobiDB-lite"/>
    </source>
</evidence>
<dbReference type="GO" id="GO:0009982">
    <property type="term" value="F:pseudouridine synthase activity"/>
    <property type="evidence" value="ECO:0007669"/>
    <property type="project" value="InterPro"/>
</dbReference>
<dbReference type="FunFam" id="3.30.70.580:FF:000002">
    <property type="entry name" value="tRNA pseudouridine synthase"/>
    <property type="match status" value="1"/>
</dbReference>
<dbReference type="InterPro" id="IPR041708">
    <property type="entry name" value="PUS1/PUS2-like"/>
</dbReference>
<evidence type="ECO:0000256" key="2">
    <source>
        <dbReference type="ARBA" id="ARBA00004123"/>
    </source>
</evidence>
<dbReference type="Pfam" id="PF01416">
    <property type="entry name" value="PseudoU_synth_1"/>
    <property type="match status" value="1"/>
</dbReference>
<dbReference type="NCBIfam" id="TIGR00071">
    <property type="entry name" value="hisT_truA"/>
    <property type="match status" value="1"/>
</dbReference>
<comment type="similarity">
    <text evidence="3">Belongs to the tRNA pseudouridine synthase TruA family.</text>
</comment>
<evidence type="ECO:0000256" key="6">
    <source>
        <dbReference type="ARBA" id="ARBA00023235"/>
    </source>
</evidence>
<evidence type="ECO:0000256" key="10">
    <source>
        <dbReference type="PIRSR" id="PIRSR641708-2"/>
    </source>
</evidence>
<comment type="subcellular location">
    <subcellularLocation>
        <location evidence="2">Nucleus</location>
    </subcellularLocation>
</comment>
<keyword evidence="6" id="KW-0413">Isomerase</keyword>
<dbReference type="SUPFAM" id="SSF55120">
    <property type="entry name" value="Pseudouridine synthase"/>
    <property type="match status" value="1"/>
</dbReference>
<comment type="catalytic activity">
    <reaction evidence="1">
        <text>a uridine in mRNA = a pseudouridine in mRNA</text>
        <dbReference type="Rhea" id="RHEA:56644"/>
        <dbReference type="Rhea" id="RHEA-COMP:14658"/>
        <dbReference type="Rhea" id="RHEA-COMP:14659"/>
        <dbReference type="ChEBI" id="CHEBI:65314"/>
        <dbReference type="ChEBI" id="CHEBI:65315"/>
    </reaction>
</comment>
<evidence type="ECO:0000256" key="7">
    <source>
        <dbReference type="ARBA" id="ARBA00023242"/>
    </source>
</evidence>
<dbReference type="GO" id="GO:0005634">
    <property type="term" value="C:nucleus"/>
    <property type="evidence" value="ECO:0007669"/>
    <property type="project" value="UniProtKB-SubCell"/>
</dbReference>
<feature type="active site" description="Nucleophile" evidence="9">
    <location>
        <position position="55"/>
    </location>
</feature>
<dbReference type="InterPro" id="IPR020097">
    <property type="entry name" value="PsdUridine_synth_TruA_a/b_dom"/>
</dbReference>
<evidence type="ECO:0000256" key="3">
    <source>
        <dbReference type="ARBA" id="ARBA00009375"/>
    </source>
</evidence>
<comment type="catalytic activity">
    <reaction evidence="8">
        <text>a uridine in tRNA = a pseudouridine in tRNA</text>
        <dbReference type="Rhea" id="RHEA:54572"/>
        <dbReference type="Rhea" id="RHEA-COMP:13339"/>
        <dbReference type="Rhea" id="RHEA-COMP:13934"/>
        <dbReference type="ChEBI" id="CHEBI:65314"/>
        <dbReference type="ChEBI" id="CHEBI:65315"/>
    </reaction>
</comment>
<evidence type="ECO:0000256" key="8">
    <source>
        <dbReference type="ARBA" id="ARBA00036943"/>
    </source>
</evidence>
<feature type="compositionally biased region" description="Pro residues" evidence="11">
    <location>
        <begin position="341"/>
        <end position="361"/>
    </location>
</feature>
<keyword evidence="4" id="KW-0507">mRNA processing</keyword>
<evidence type="ECO:0000256" key="4">
    <source>
        <dbReference type="ARBA" id="ARBA00022664"/>
    </source>
</evidence>
<sequence length="367" mass="41297">MVAYLGANYAGLQRNPGQITVESVLFEAVGKAGGVAECNSDSFEKVHWQSCARTDKGVSAAGNVIGLKIIESPDLKSKINAALPQDIRVLDIRPVGKRFNPKNRCSSRYYTYLLPTYLFAPSKIHQGDKTAPFVFDPEAINAVLKYFEGSHNFHNFTSKSGPKEFNNPSANRYIMSAKCSKPILYDGQEWTKITLLGQSFVLYQIRKMVGLTICIVRDGANPRIILSCFEKPKKPLPTAPALGLFLNRCNFDDFNKFNDNQLDWKSNEQEMENFIDNVIAPSIVQKDKDHNVFNGWKEIIETYPLDYEYLYSTVESQDKQESKLDQLEIGEEEELTKYKPTNPPPTSTPVPPPTSTPPPTLDQPQQD</sequence>
<accession>A0A6B2L6M8</accession>
<dbReference type="Gene3D" id="3.30.70.660">
    <property type="entry name" value="Pseudouridine synthase I, catalytic domain, C-terminal subdomain"/>
    <property type="match status" value="1"/>
</dbReference>
<evidence type="ECO:0000256" key="5">
    <source>
        <dbReference type="ARBA" id="ARBA00022694"/>
    </source>
</evidence>
<reference evidence="13" key="1">
    <citation type="journal article" date="2020" name="J. Eukaryot. Microbiol.">
        <title>De novo Sequencing, Assembly and Annotation of the Transcriptome for the Free-Living Testate Amoeba Arcella intermedia.</title>
        <authorList>
            <person name="Ribeiro G.M."/>
            <person name="Porfirio-Sousa A.L."/>
            <person name="Maurer-Alcala X.X."/>
            <person name="Katz L.A."/>
            <person name="Lahr D.J.G."/>
        </authorList>
    </citation>
    <scope>NUCLEOTIDE SEQUENCE</scope>
</reference>
<dbReference type="InterPro" id="IPR020094">
    <property type="entry name" value="TruA/RsuA/RluB/E/F_N"/>
</dbReference>
<dbReference type="FunFam" id="3.30.70.660:FF:000002">
    <property type="entry name" value="tRNA pseudouridine synthase"/>
    <property type="match status" value="1"/>
</dbReference>
<feature type="binding site" evidence="10">
    <location>
        <position position="110"/>
    </location>
    <ligand>
        <name>substrate</name>
    </ligand>
</feature>
<evidence type="ECO:0000256" key="9">
    <source>
        <dbReference type="PIRSR" id="PIRSR641708-1"/>
    </source>
</evidence>
<feature type="region of interest" description="Disordered" evidence="11">
    <location>
        <begin position="319"/>
        <end position="367"/>
    </location>
</feature>
<dbReference type="InterPro" id="IPR020103">
    <property type="entry name" value="PsdUridine_synth_cat_dom_sf"/>
</dbReference>
<dbReference type="GO" id="GO:0003723">
    <property type="term" value="F:RNA binding"/>
    <property type="evidence" value="ECO:0007669"/>
    <property type="project" value="InterPro"/>
</dbReference>
<evidence type="ECO:0000256" key="1">
    <source>
        <dbReference type="ARBA" id="ARBA00001166"/>
    </source>
</evidence>
<dbReference type="Gene3D" id="3.30.70.580">
    <property type="entry name" value="Pseudouridine synthase I, catalytic domain, N-terminal subdomain"/>
    <property type="match status" value="1"/>
</dbReference>